<dbReference type="Proteomes" id="UP000186922">
    <property type="component" value="Unassembled WGS sequence"/>
</dbReference>
<dbReference type="AlphaFoldDB" id="A0A1D1W081"/>
<comment type="caution">
    <text evidence="1">The sequence shown here is derived from an EMBL/GenBank/DDBJ whole genome shotgun (WGS) entry which is preliminary data.</text>
</comment>
<reference evidence="1 2" key="1">
    <citation type="journal article" date="2016" name="Nat. Commun.">
        <title>Extremotolerant tardigrade genome and improved radiotolerance of human cultured cells by tardigrade-unique protein.</title>
        <authorList>
            <person name="Hashimoto T."/>
            <person name="Horikawa D.D."/>
            <person name="Saito Y."/>
            <person name="Kuwahara H."/>
            <person name="Kozuka-Hata H."/>
            <person name="Shin-I T."/>
            <person name="Minakuchi Y."/>
            <person name="Ohishi K."/>
            <person name="Motoyama A."/>
            <person name="Aizu T."/>
            <person name="Enomoto A."/>
            <person name="Kondo K."/>
            <person name="Tanaka S."/>
            <person name="Hara Y."/>
            <person name="Koshikawa S."/>
            <person name="Sagara H."/>
            <person name="Miura T."/>
            <person name="Yokobori S."/>
            <person name="Miyagawa K."/>
            <person name="Suzuki Y."/>
            <person name="Kubo T."/>
            <person name="Oyama M."/>
            <person name="Kohara Y."/>
            <person name="Fujiyama A."/>
            <person name="Arakawa K."/>
            <person name="Katayama T."/>
            <person name="Toyoda A."/>
            <person name="Kunieda T."/>
        </authorList>
    </citation>
    <scope>NUCLEOTIDE SEQUENCE [LARGE SCALE GENOMIC DNA]</scope>
    <source>
        <strain evidence="1 2">YOKOZUNA-1</strain>
    </source>
</reference>
<proteinExistence type="predicted"/>
<evidence type="ECO:0000313" key="1">
    <source>
        <dbReference type="EMBL" id="GAV07027.1"/>
    </source>
</evidence>
<organism evidence="1 2">
    <name type="scientific">Ramazzottius varieornatus</name>
    <name type="common">Water bear</name>
    <name type="synonym">Tardigrade</name>
    <dbReference type="NCBI Taxonomy" id="947166"/>
    <lineage>
        <taxon>Eukaryota</taxon>
        <taxon>Metazoa</taxon>
        <taxon>Ecdysozoa</taxon>
        <taxon>Tardigrada</taxon>
        <taxon>Eutardigrada</taxon>
        <taxon>Parachela</taxon>
        <taxon>Hypsibioidea</taxon>
        <taxon>Ramazzottiidae</taxon>
        <taxon>Ramazzottius</taxon>
    </lineage>
</organism>
<name>A0A1D1W081_RAMVA</name>
<accession>A0A1D1W081</accession>
<protein>
    <submittedName>
        <fullName evidence="1">Uncharacterized protein</fullName>
    </submittedName>
</protein>
<keyword evidence="2" id="KW-1185">Reference proteome</keyword>
<dbReference type="EMBL" id="BDGG01000014">
    <property type="protein sequence ID" value="GAV07027.1"/>
    <property type="molecule type" value="Genomic_DNA"/>
</dbReference>
<gene>
    <name evidence="1" type="primary">RvY_16918-1</name>
    <name evidence="1" type="synonym">RvY_16918.1</name>
    <name evidence="1" type="ORF">RvY_16918</name>
</gene>
<evidence type="ECO:0000313" key="2">
    <source>
        <dbReference type="Proteomes" id="UP000186922"/>
    </source>
</evidence>
<sequence>MLALTEGVGLVAVILKTAPNREDSRLSKIVLLVYDMGRPPEPAVIRLRESCTKTFWRCQLGFEGDPSVGDGTALGQRAQHWSAPIYLRDSLPRLKLYTPTSMQQFNDVDTVLKANAVRWYNHFSFIVGKRTPLAFAVSADA</sequence>